<evidence type="ECO:0000256" key="3">
    <source>
        <dbReference type="ARBA" id="ARBA00022448"/>
    </source>
</evidence>
<feature type="compositionally biased region" description="Basic and acidic residues" evidence="11">
    <location>
        <begin position="648"/>
        <end position="660"/>
    </location>
</feature>
<keyword evidence="4 12" id="KW-0812">Transmembrane</keyword>
<feature type="region of interest" description="Disordered" evidence="11">
    <location>
        <begin position="648"/>
        <end position="681"/>
    </location>
</feature>
<keyword evidence="3" id="KW-0813">Transport</keyword>
<dbReference type="CDD" id="cd03249">
    <property type="entry name" value="ABC_MTABC3_MDL1_MDL2"/>
    <property type="match status" value="2"/>
</dbReference>
<dbReference type="GO" id="GO:0009926">
    <property type="term" value="P:auxin polar transport"/>
    <property type="evidence" value="ECO:0007669"/>
    <property type="project" value="UniProtKB-ARBA"/>
</dbReference>
<evidence type="ECO:0000256" key="4">
    <source>
        <dbReference type="ARBA" id="ARBA00022692"/>
    </source>
</evidence>
<evidence type="ECO:0000256" key="6">
    <source>
        <dbReference type="ARBA" id="ARBA00022741"/>
    </source>
</evidence>
<dbReference type="FunFam" id="3.40.50.300:FF:000251">
    <property type="entry name" value="ABC transporter B family member 19"/>
    <property type="match status" value="2"/>
</dbReference>
<keyword evidence="10" id="KW-0325">Glycoprotein</keyword>
<evidence type="ECO:0000256" key="5">
    <source>
        <dbReference type="ARBA" id="ARBA00022737"/>
    </source>
</evidence>
<sequence>MDADGKIDDDVTNFKSDRDASGNGLEAGDGAPAPRELEMSVESGVVAKVENKKKDEAPPPPQVSFFRLFAFADHFDYFLMFWGSIGAAAHGAALPVFFLFFGKLLNSIGGTDNPDLTKNDTNRYSLYFVWLGLVVLGSSWLEVSFWMHSGERQSAKLRTKYLEALLKQDVAFFDTDTSTGDFVNSIASDPLLVQDAISEKMGNFIHYIATFVAGFIVGFHNQWRIALVTLAVVPCIAIAGGFYAVVLTGLSAKSAEAYSQAGIVAEETISQVRTVYSFVGEERSVKRYAKALEITLSLGYKAGMAKGLGMGSTYGVLFSCWALLLWYGGVLVRKNIVSGGQALSAIFSVIIGGLALGQAMPNVSAFGKGRAAAFKIFRMIDQQPTINKLDPTAKKLESVQGFIELRNVDFAYPSRPDIHIFKNFSLVIPPGKTVAIVGSSGSGKSTVVSLIERFYDPLAGEVLLDGNNLKSLDLRWLRSQIGLVNQEPALFATTVAKNILYGKDGASQKEIEEAAKAANVHSFIDELPDRYETQVGERGVQLSGGQKQRVAIARAMLKNPAILLLDEATSALDAASEQIVQEALDRLMVGRTTVVVAHRLSTIRGADIIAVVQEGRIVEKGTHETLIANSEGAYSALVRLQELAAARGNDKKDSMKRDYSGRQSRTLTTNLSRGGSHRISGSQAGGSFQLFRSTSHQSTTSLEGSELESSDKKAPALPSTGTMRRIFAMAKSDWIYGIFGTLGSICAGGINPAFALIISEVLNSYYNKNFSQQKKEISKWALIFVGLGIASPFIYTCQHYSLGILGENLVKTVREKMFGTILRNELGWFDKDENNSSQVAARLASDATLVRAALGDRMSVILQNAAMLGLAIILSLILQWKLALVILATLPGLIASAISENLFLKGFAGDVAKSYSRATQVAGEAVSNIRTVAAFNAEDKVKFLFDQELVGPGKQTFLKGQISGFGFGFSQLLMYGGYALGLWYSGKLVQDGAAFGDVIKVFLVLIVSAFAIAETLALTPDLVKAGQAVESVFEVLDRQTAIEPDSPDGEKVDKIKGDIELKNVAFAYPSRPDVVIFKDLSLTVHTGHSLALVGSSGSGKSSVIALLERFYDPISGQVMIDGKNIKKYNLKSLRQHIALVQQEPALFATTIYENIIYGREDATEAEVIEAARAANAHNYISSLPDGYKTEVGERGVQLSGGQKQRVAIARAVLKDPAILLLDEATSALDAESEKIVQDALDRLMRNRTTVVIAHRLSTIRNADSIAVIQDGTILEKGTHTELIAKNGGYSRLINLQNR</sequence>
<dbReference type="GO" id="GO:0005886">
    <property type="term" value="C:plasma membrane"/>
    <property type="evidence" value="ECO:0007669"/>
    <property type="project" value="UniProtKB-SubCell"/>
</dbReference>
<feature type="domain" description="ABC transmembrane type-1" evidence="14">
    <location>
        <begin position="81"/>
        <end position="368"/>
    </location>
</feature>
<keyword evidence="16" id="KW-1185">Reference proteome</keyword>
<dbReference type="FunFam" id="1.20.1560.10:FF:000009">
    <property type="entry name" value="ABC transporter B family member 1"/>
    <property type="match status" value="1"/>
</dbReference>
<feature type="domain" description="ABC transporter" evidence="13">
    <location>
        <begin position="1059"/>
        <end position="1295"/>
    </location>
</feature>
<evidence type="ECO:0000256" key="8">
    <source>
        <dbReference type="ARBA" id="ARBA00022989"/>
    </source>
</evidence>
<dbReference type="GO" id="GO:0009640">
    <property type="term" value="P:photomorphogenesis"/>
    <property type="evidence" value="ECO:0007669"/>
    <property type="project" value="UniProtKB-ARBA"/>
</dbReference>
<reference evidence="15 16" key="1">
    <citation type="submission" date="2024-09" db="EMBL/GenBank/DDBJ databases">
        <title>Chromosome-scale assembly of Riccia fluitans.</title>
        <authorList>
            <person name="Paukszto L."/>
            <person name="Sawicki J."/>
            <person name="Karawczyk K."/>
            <person name="Piernik-Szablinska J."/>
            <person name="Szczecinska M."/>
            <person name="Mazdziarz M."/>
        </authorList>
    </citation>
    <scope>NUCLEOTIDE SEQUENCE [LARGE SCALE GENOMIC DNA]</scope>
    <source>
        <strain evidence="15">Rf_01</strain>
        <tissue evidence="15">Aerial parts of the thallus</tissue>
    </source>
</reference>
<evidence type="ECO:0000313" key="16">
    <source>
        <dbReference type="Proteomes" id="UP001605036"/>
    </source>
</evidence>
<evidence type="ECO:0000259" key="13">
    <source>
        <dbReference type="PROSITE" id="PS50893"/>
    </source>
</evidence>
<dbReference type="Pfam" id="PF00664">
    <property type="entry name" value="ABC_membrane"/>
    <property type="match status" value="2"/>
</dbReference>
<keyword evidence="7" id="KW-0067">ATP-binding</keyword>
<feature type="transmembrane region" description="Helical" evidence="12">
    <location>
        <begin position="341"/>
        <end position="360"/>
    </location>
</feature>
<dbReference type="InterPro" id="IPR003593">
    <property type="entry name" value="AAA+_ATPase"/>
</dbReference>
<feature type="transmembrane region" description="Helical" evidence="12">
    <location>
        <begin position="226"/>
        <end position="250"/>
    </location>
</feature>
<dbReference type="GO" id="GO:0043481">
    <property type="term" value="P:anthocyanin accumulation in tissues in response to UV light"/>
    <property type="evidence" value="ECO:0007669"/>
    <property type="project" value="UniProtKB-ARBA"/>
</dbReference>
<dbReference type="GO" id="GO:0048608">
    <property type="term" value="P:reproductive structure development"/>
    <property type="evidence" value="ECO:0007669"/>
    <property type="project" value="UniProtKB-ARBA"/>
</dbReference>
<dbReference type="InterPro" id="IPR039421">
    <property type="entry name" value="Type_1_exporter"/>
</dbReference>
<feature type="domain" description="ABC transporter" evidence="13">
    <location>
        <begin position="403"/>
        <end position="639"/>
    </location>
</feature>
<feature type="transmembrane region" description="Helical" evidence="12">
    <location>
        <begin position="308"/>
        <end position="329"/>
    </location>
</feature>
<dbReference type="Gene3D" id="3.40.50.300">
    <property type="entry name" value="P-loop containing nucleotide triphosphate hydrolases"/>
    <property type="match status" value="2"/>
</dbReference>
<dbReference type="GO" id="GO:0005524">
    <property type="term" value="F:ATP binding"/>
    <property type="evidence" value="ECO:0007669"/>
    <property type="project" value="UniProtKB-KW"/>
</dbReference>
<feature type="region of interest" description="Disordered" evidence="11">
    <location>
        <begin position="1"/>
        <end position="36"/>
    </location>
</feature>
<evidence type="ECO:0000313" key="15">
    <source>
        <dbReference type="EMBL" id="KAL2635589.1"/>
    </source>
</evidence>
<dbReference type="GO" id="GO:1900459">
    <property type="term" value="P:positive regulation of brassinosteroid mediated signaling pathway"/>
    <property type="evidence" value="ECO:0007669"/>
    <property type="project" value="UniProtKB-ARBA"/>
</dbReference>
<dbReference type="InterPro" id="IPR027417">
    <property type="entry name" value="P-loop_NTPase"/>
</dbReference>
<keyword evidence="5" id="KW-0677">Repeat</keyword>
<dbReference type="GO" id="GO:0009741">
    <property type="term" value="P:response to brassinosteroid"/>
    <property type="evidence" value="ECO:0007669"/>
    <property type="project" value="UniProtKB-ARBA"/>
</dbReference>
<dbReference type="PROSITE" id="PS50929">
    <property type="entry name" value="ABC_TM1F"/>
    <property type="match status" value="2"/>
</dbReference>
<dbReference type="GO" id="GO:0008361">
    <property type="term" value="P:regulation of cell size"/>
    <property type="evidence" value="ECO:0007669"/>
    <property type="project" value="UniProtKB-ARBA"/>
</dbReference>
<evidence type="ECO:0000256" key="1">
    <source>
        <dbReference type="ARBA" id="ARBA00004651"/>
    </source>
</evidence>
<feature type="transmembrane region" description="Helical" evidence="12">
    <location>
        <begin position="734"/>
        <end position="757"/>
    </location>
</feature>
<dbReference type="EMBL" id="JBHFFA010000003">
    <property type="protein sequence ID" value="KAL2635589.1"/>
    <property type="molecule type" value="Genomic_DNA"/>
</dbReference>
<dbReference type="InterPro" id="IPR036640">
    <property type="entry name" value="ABC1_TM_sf"/>
</dbReference>
<dbReference type="GO" id="GO:0099402">
    <property type="term" value="P:plant organ development"/>
    <property type="evidence" value="ECO:0007669"/>
    <property type="project" value="UniProtKB-ARBA"/>
</dbReference>
<feature type="transmembrane region" description="Helical" evidence="12">
    <location>
        <begin position="998"/>
        <end position="1018"/>
    </location>
</feature>
<gene>
    <name evidence="15" type="ORF">R1flu_007068</name>
</gene>
<comment type="caution">
    <text evidence="15">The sequence shown here is derived from an EMBL/GenBank/DDBJ whole genome shotgun (WGS) entry which is preliminary data.</text>
</comment>
<dbReference type="PANTHER" id="PTHR43394:SF11">
    <property type="entry name" value="ATP-BINDING CASSETTE TRANSPORTER"/>
    <property type="match status" value="1"/>
</dbReference>
<accession>A0ABD1Z0H5</accession>
<dbReference type="GO" id="GO:0048367">
    <property type="term" value="P:shoot system development"/>
    <property type="evidence" value="ECO:0007669"/>
    <property type="project" value="UniProtKB-ARBA"/>
</dbReference>
<evidence type="ECO:0000256" key="11">
    <source>
        <dbReference type="SAM" id="MobiDB-lite"/>
    </source>
</evidence>
<feature type="transmembrane region" description="Helical" evidence="12">
    <location>
        <begin position="124"/>
        <end position="147"/>
    </location>
</feature>
<dbReference type="FunFam" id="1.20.1560.10:FF:000029">
    <property type="entry name" value="ABC transporter B family member 1"/>
    <property type="match status" value="1"/>
</dbReference>
<keyword evidence="6" id="KW-0547">Nucleotide-binding</keyword>
<evidence type="ECO:0000256" key="2">
    <source>
        <dbReference type="ARBA" id="ARBA00007577"/>
    </source>
</evidence>
<comment type="similarity">
    <text evidence="2">Belongs to the ABC transporter superfamily. ABCB family. Multidrug resistance exporter (TC 3.A.1.201) subfamily.</text>
</comment>
<dbReference type="PROSITE" id="PS50893">
    <property type="entry name" value="ABC_TRANSPORTER_2"/>
    <property type="match status" value="2"/>
</dbReference>
<feature type="transmembrane region" description="Helical" evidence="12">
    <location>
        <begin position="964"/>
        <end position="986"/>
    </location>
</feature>
<evidence type="ECO:0000256" key="7">
    <source>
        <dbReference type="ARBA" id="ARBA00022840"/>
    </source>
</evidence>
<feature type="domain" description="ABC transmembrane type-1" evidence="14">
    <location>
        <begin position="738"/>
        <end position="1024"/>
    </location>
</feature>
<dbReference type="SUPFAM" id="SSF52540">
    <property type="entry name" value="P-loop containing nucleoside triphosphate hydrolases"/>
    <property type="match status" value="2"/>
</dbReference>
<feature type="compositionally biased region" description="Polar residues" evidence="11">
    <location>
        <begin position="661"/>
        <end position="681"/>
    </location>
</feature>
<proteinExistence type="inferred from homology"/>
<dbReference type="Pfam" id="PF00005">
    <property type="entry name" value="ABC_tran"/>
    <property type="match status" value="2"/>
</dbReference>
<dbReference type="SMART" id="SM00382">
    <property type="entry name" value="AAA"/>
    <property type="match status" value="2"/>
</dbReference>
<dbReference type="PANTHER" id="PTHR43394">
    <property type="entry name" value="ATP-DEPENDENT PERMEASE MDL1, MITOCHONDRIAL"/>
    <property type="match status" value="1"/>
</dbReference>
<feature type="transmembrane region" description="Helical" evidence="12">
    <location>
        <begin position="204"/>
        <end position="220"/>
    </location>
</feature>
<evidence type="ECO:0000256" key="10">
    <source>
        <dbReference type="ARBA" id="ARBA00023180"/>
    </source>
</evidence>
<protein>
    <submittedName>
        <fullName evidence="15">Uncharacterized protein</fullName>
    </submittedName>
</protein>
<dbReference type="GO" id="GO:0009637">
    <property type="term" value="P:response to blue light"/>
    <property type="evidence" value="ECO:0007669"/>
    <property type="project" value="UniProtKB-ARBA"/>
</dbReference>
<dbReference type="InterPro" id="IPR003439">
    <property type="entry name" value="ABC_transporter-like_ATP-bd"/>
</dbReference>
<feature type="transmembrane region" description="Helical" evidence="12">
    <location>
        <begin position="884"/>
        <end position="904"/>
    </location>
</feature>
<dbReference type="InterPro" id="IPR017871">
    <property type="entry name" value="ABC_transporter-like_CS"/>
</dbReference>
<name>A0ABD1Z0H5_9MARC</name>
<evidence type="ECO:0000256" key="12">
    <source>
        <dbReference type="SAM" id="Phobius"/>
    </source>
</evidence>
<dbReference type="Proteomes" id="UP001605036">
    <property type="component" value="Unassembled WGS sequence"/>
</dbReference>
<feature type="transmembrane region" description="Helical" evidence="12">
    <location>
        <begin position="77"/>
        <end position="104"/>
    </location>
</feature>
<dbReference type="SUPFAM" id="SSF90123">
    <property type="entry name" value="ABC transporter transmembrane region"/>
    <property type="match status" value="2"/>
</dbReference>
<evidence type="ECO:0000256" key="9">
    <source>
        <dbReference type="ARBA" id="ARBA00023136"/>
    </source>
</evidence>
<dbReference type="PROSITE" id="PS00211">
    <property type="entry name" value="ABC_TRANSPORTER_1"/>
    <property type="match status" value="2"/>
</dbReference>
<evidence type="ECO:0000259" key="14">
    <source>
        <dbReference type="PROSITE" id="PS50929"/>
    </source>
</evidence>
<organism evidence="15 16">
    <name type="scientific">Riccia fluitans</name>
    <dbReference type="NCBI Taxonomy" id="41844"/>
    <lineage>
        <taxon>Eukaryota</taxon>
        <taxon>Viridiplantae</taxon>
        <taxon>Streptophyta</taxon>
        <taxon>Embryophyta</taxon>
        <taxon>Marchantiophyta</taxon>
        <taxon>Marchantiopsida</taxon>
        <taxon>Marchantiidae</taxon>
        <taxon>Marchantiales</taxon>
        <taxon>Ricciaceae</taxon>
        <taxon>Riccia</taxon>
    </lineage>
</organism>
<keyword evidence="9 12" id="KW-0472">Membrane</keyword>
<keyword evidence="8 12" id="KW-1133">Transmembrane helix</keyword>
<dbReference type="GO" id="GO:0010329">
    <property type="term" value="F:auxin efflux transmembrane transporter activity"/>
    <property type="evidence" value="ECO:0007669"/>
    <property type="project" value="UniProtKB-ARBA"/>
</dbReference>
<dbReference type="GO" id="GO:0009958">
    <property type="term" value="P:positive gravitropism"/>
    <property type="evidence" value="ECO:0007669"/>
    <property type="project" value="UniProtKB-ARBA"/>
</dbReference>
<feature type="transmembrane region" description="Helical" evidence="12">
    <location>
        <begin position="860"/>
        <end position="878"/>
    </location>
</feature>
<feature type="transmembrane region" description="Helical" evidence="12">
    <location>
        <begin position="777"/>
        <end position="795"/>
    </location>
</feature>
<dbReference type="InterPro" id="IPR011527">
    <property type="entry name" value="ABC1_TM_dom"/>
</dbReference>
<dbReference type="CDD" id="cd18577">
    <property type="entry name" value="ABC_6TM_Pgp_ABCB1_D1_like"/>
    <property type="match status" value="1"/>
</dbReference>
<dbReference type="Gene3D" id="1.20.1560.10">
    <property type="entry name" value="ABC transporter type 1, transmembrane domain"/>
    <property type="match status" value="1"/>
</dbReference>
<comment type="subcellular location">
    <subcellularLocation>
        <location evidence="1">Cell membrane</location>
        <topology evidence="1">Multi-pass membrane protein</topology>
    </subcellularLocation>
</comment>
<dbReference type="CDD" id="cd18578">
    <property type="entry name" value="ABC_6TM_Pgp_ABCB1_D2_like"/>
    <property type="match status" value="1"/>
</dbReference>